<reference evidence="2" key="1">
    <citation type="journal article" date="2021" name="Front. Microbiol.">
        <title>Comprehensive Comparative Genomics and Phenotyping of Methylobacterium Species.</title>
        <authorList>
            <person name="Alessa O."/>
            <person name="Ogura Y."/>
            <person name="Fujitani Y."/>
            <person name="Takami H."/>
            <person name="Hayashi T."/>
            <person name="Sahin N."/>
            <person name="Tani A."/>
        </authorList>
    </citation>
    <scope>NUCLEOTIDE SEQUENCE</scope>
    <source>
        <strain evidence="2">NBRC 15689</strain>
    </source>
</reference>
<feature type="signal peptide" evidence="1">
    <location>
        <begin position="1"/>
        <end position="24"/>
    </location>
</feature>
<name>A0ABQ4TED6_METOR</name>
<protein>
    <recommendedName>
        <fullName evidence="4">Pentapeptide MXKDX repeat protein</fullName>
    </recommendedName>
</protein>
<accession>A0ABQ4TED6</accession>
<gene>
    <name evidence="2" type="ORF">LKMONMHP_3570</name>
</gene>
<dbReference type="RefSeq" id="WP_238312637.1">
    <property type="nucleotide sequence ID" value="NZ_BPQV01000011.1"/>
</dbReference>
<reference evidence="2" key="2">
    <citation type="submission" date="2021-08" db="EMBL/GenBank/DDBJ databases">
        <authorList>
            <person name="Tani A."/>
            <person name="Ola A."/>
            <person name="Ogura Y."/>
            <person name="Katsura K."/>
            <person name="Hayashi T."/>
        </authorList>
    </citation>
    <scope>NUCLEOTIDE SEQUENCE</scope>
    <source>
        <strain evidence="2">NBRC 15689</strain>
    </source>
</reference>
<evidence type="ECO:0008006" key="4">
    <source>
        <dbReference type="Google" id="ProtNLM"/>
    </source>
</evidence>
<keyword evidence="1" id="KW-0732">Signal</keyword>
<feature type="chain" id="PRO_5046853210" description="Pentapeptide MXKDX repeat protein" evidence="1">
    <location>
        <begin position="25"/>
        <end position="80"/>
    </location>
</feature>
<comment type="caution">
    <text evidence="2">The sequence shown here is derived from an EMBL/GenBank/DDBJ whole genome shotgun (WGS) entry which is preliminary data.</text>
</comment>
<evidence type="ECO:0000313" key="2">
    <source>
        <dbReference type="EMBL" id="GJE28697.1"/>
    </source>
</evidence>
<dbReference type="EMBL" id="BPQV01000011">
    <property type="protein sequence ID" value="GJE28697.1"/>
    <property type="molecule type" value="Genomic_DNA"/>
</dbReference>
<keyword evidence="3" id="KW-1185">Reference proteome</keyword>
<proteinExistence type="predicted"/>
<evidence type="ECO:0000313" key="3">
    <source>
        <dbReference type="Proteomes" id="UP001055156"/>
    </source>
</evidence>
<sequence length="80" mass="8463">MSPLFHLTSALLLALVAAVVPACAMEPAGKPGAAEATMQTDAMHRDGAHRDAMPKDAMHRDAMHRNTRAPGAMAKDPMTK</sequence>
<organism evidence="2 3">
    <name type="scientific">Methylobacterium organophilum</name>
    <dbReference type="NCBI Taxonomy" id="410"/>
    <lineage>
        <taxon>Bacteria</taxon>
        <taxon>Pseudomonadati</taxon>
        <taxon>Pseudomonadota</taxon>
        <taxon>Alphaproteobacteria</taxon>
        <taxon>Hyphomicrobiales</taxon>
        <taxon>Methylobacteriaceae</taxon>
        <taxon>Methylobacterium</taxon>
    </lineage>
</organism>
<evidence type="ECO:0000256" key="1">
    <source>
        <dbReference type="SAM" id="SignalP"/>
    </source>
</evidence>
<dbReference type="Proteomes" id="UP001055156">
    <property type="component" value="Unassembled WGS sequence"/>
</dbReference>